<accession>A0A0F9SPX8</accession>
<proteinExistence type="predicted"/>
<sequence length="153" mass="17101">MGRTFNDTFEINVLDETYVIDIAELMLDLRIDPVDVGEDLRNQPGSFAWVAVLAAQADYEAGRAKQSLAALRAVIGKELHAENEGKGRADRMTEAAVDECVTTDEHVLEMAEEYMELARRAAILTGLREAFRHRKDMLNALAYGSRQSQKAEE</sequence>
<protein>
    <submittedName>
        <fullName evidence="1">Uncharacterized protein</fullName>
    </submittedName>
</protein>
<dbReference type="EMBL" id="LAZR01000436">
    <property type="protein sequence ID" value="KKN68969.1"/>
    <property type="molecule type" value="Genomic_DNA"/>
</dbReference>
<organism evidence="1">
    <name type="scientific">marine sediment metagenome</name>
    <dbReference type="NCBI Taxonomy" id="412755"/>
    <lineage>
        <taxon>unclassified sequences</taxon>
        <taxon>metagenomes</taxon>
        <taxon>ecological metagenomes</taxon>
    </lineage>
</organism>
<evidence type="ECO:0000313" key="1">
    <source>
        <dbReference type="EMBL" id="KKN68969.1"/>
    </source>
</evidence>
<reference evidence="1" key="1">
    <citation type="journal article" date="2015" name="Nature">
        <title>Complex archaea that bridge the gap between prokaryotes and eukaryotes.</title>
        <authorList>
            <person name="Spang A."/>
            <person name="Saw J.H."/>
            <person name="Jorgensen S.L."/>
            <person name="Zaremba-Niedzwiedzka K."/>
            <person name="Martijn J."/>
            <person name="Lind A.E."/>
            <person name="van Eijk R."/>
            <person name="Schleper C."/>
            <person name="Guy L."/>
            <person name="Ettema T.J."/>
        </authorList>
    </citation>
    <scope>NUCLEOTIDE SEQUENCE</scope>
</reference>
<gene>
    <name evidence="1" type="ORF">LCGC14_0446540</name>
</gene>
<name>A0A0F9SPX8_9ZZZZ</name>
<dbReference type="AlphaFoldDB" id="A0A0F9SPX8"/>
<comment type="caution">
    <text evidence="1">The sequence shown here is derived from an EMBL/GenBank/DDBJ whole genome shotgun (WGS) entry which is preliminary data.</text>
</comment>